<evidence type="ECO:0000256" key="1">
    <source>
        <dbReference type="ARBA" id="ARBA00004141"/>
    </source>
</evidence>
<feature type="transmembrane region" description="Helical" evidence="6">
    <location>
        <begin position="6"/>
        <end position="25"/>
    </location>
</feature>
<proteinExistence type="inferred from homology"/>
<feature type="transmembrane region" description="Helical" evidence="6">
    <location>
        <begin position="225"/>
        <end position="243"/>
    </location>
</feature>
<dbReference type="PANTHER" id="PTHR30238">
    <property type="entry name" value="MEMBRANE BOUND PREDICTED REDOX MODULATOR"/>
    <property type="match status" value="1"/>
</dbReference>
<evidence type="ECO:0000313" key="7">
    <source>
        <dbReference type="EMBL" id="KSU48748.1"/>
    </source>
</evidence>
<evidence type="ECO:0000256" key="3">
    <source>
        <dbReference type="ARBA" id="ARBA00022692"/>
    </source>
</evidence>
<feature type="transmembrane region" description="Helical" evidence="6">
    <location>
        <begin position="157"/>
        <end position="180"/>
    </location>
</feature>
<keyword evidence="3 6" id="KW-0812">Transmembrane</keyword>
<feature type="transmembrane region" description="Helical" evidence="6">
    <location>
        <begin position="125"/>
        <end position="145"/>
    </location>
</feature>
<protein>
    <recommendedName>
        <fullName evidence="9">Tellurium resistance protein TerC</fullName>
    </recommendedName>
</protein>
<comment type="similarity">
    <text evidence="2">Belongs to the TerC family.</text>
</comment>
<dbReference type="InterPro" id="IPR022493">
    <property type="entry name" value="CHP03716_TM_YkoY"/>
</dbReference>
<evidence type="ECO:0000256" key="4">
    <source>
        <dbReference type="ARBA" id="ARBA00022989"/>
    </source>
</evidence>
<reference evidence="7 8" key="1">
    <citation type="journal article" date="2015" name="Int. J. Syst. Evol. Microbiol.">
        <title>Exiguobacterium enclense sp. nov., isolated from sediment.</title>
        <authorList>
            <person name="Dastager S.G."/>
            <person name="Mawlankar R."/>
            <person name="Sonalkar V.V."/>
            <person name="Thorat M.N."/>
            <person name="Mual P."/>
            <person name="Verma A."/>
            <person name="Krishnamurthi S."/>
            <person name="Tang S.K."/>
            <person name="Li W.J."/>
        </authorList>
    </citation>
    <scope>NUCLEOTIDE SEQUENCE [LARGE SCALE GENOMIC DNA]</scope>
    <source>
        <strain evidence="7 8">NIO-1109</strain>
    </source>
</reference>
<keyword evidence="5 6" id="KW-0472">Membrane</keyword>
<keyword evidence="4 6" id="KW-1133">Transmembrane helix</keyword>
<feature type="transmembrane region" description="Helical" evidence="6">
    <location>
        <begin position="192"/>
        <end position="213"/>
    </location>
</feature>
<name>A0A0V8GEP9_9BACL</name>
<comment type="subcellular location">
    <subcellularLocation>
        <location evidence="1">Membrane</location>
        <topology evidence="1">Multi-pass membrane protein</topology>
    </subcellularLocation>
</comment>
<gene>
    <name evidence="7" type="ORF">AS033_10485</name>
</gene>
<evidence type="ECO:0000256" key="6">
    <source>
        <dbReference type="SAM" id="Phobius"/>
    </source>
</evidence>
<evidence type="ECO:0000256" key="2">
    <source>
        <dbReference type="ARBA" id="ARBA00007511"/>
    </source>
</evidence>
<accession>A0A0V8GEP9</accession>
<dbReference type="AlphaFoldDB" id="A0A0V8GEP9"/>
<dbReference type="OrthoDB" id="9806211at2"/>
<dbReference type="GeneID" id="88810309"/>
<sequence>MDIGLITQYATVGLVLIILQGLLSADNAMVMAVLVRPLPDDQRKKALFYGLVGALVLRFVAIFFASYLATIWELQALGAIYLFYVAFKGIVEARSNKHQVPDTIASQKASPNFWWTVVKVEFSDLAFAVDSTLAAVAMATTLPMIGGTIGGLNTGQFWVVFFSGIIGLVIMRYFASWFVVLLQKRPGIEEAAFWLVAWVGVKLVVMTLAHPSIDVLPHEFPESTLWQTIFWVVLALILIIGWFRSGSSSTKSAK</sequence>
<dbReference type="Pfam" id="PF03741">
    <property type="entry name" value="TerC"/>
    <property type="match status" value="1"/>
</dbReference>
<dbReference type="GO" id="GO:0016020">
    <property type="term" value="C:membrane"/>
    <property type="evidence" value="ECO:0007669"/>
    <property type="project" value="UniProtKB-SubCell"/>
</dbReference>
<dbReference type="PANTHER" id="PTHR30238:SF4">
    <property type="entry name" value="SLL1022 PROTEIN"/>
    <property type="match status" value="1"/>
</dbReference>
<evidence type="ECO:0008006" key="9">
    <source>
        <dbReference type="Google" id="ProtNLM"/>
    </source>
</evidence>
<dbReference type="RefSeq" id="WP_029343196.1">
    <property type="nucleotide sequence ID" value="NZ_FMYN01000003.1"/>
</dbReference>
<dbReference type="NCBIfam" id="TIGR03716">
    <property type="entry name" value="R_switched_YkoY"/>
    <property type="match status" value="1"/>
</dbReference>
<feature type="transmembrane region" description="Helical" evidence="6">
    <location>
        <begin position="46"/>
        <end position="68"/>
    </location>
</feature>
<dbReference type="EMBL" id="LNQL01000003">
    <property type="protein sequence ID" value="KSU48748.1"/>
    <property type="molecule type" value="Genomic_DNA"/>
</dbReference>
<dbReference type="Proteomes" id="UP000053797">
    <property type="component" value="Unassembled WGS sequence"/>
</dbReference>
<comment type="caution">
    <text evidence="7">The sequence shown here is derived from an EMBL/GenBank/DDBJ whole genome shotgun (WGS) entry which is preliminary data.</text>
</comment>
<dbReference type="InterPro" id="IPR005496">
    <property type="entry name" value="Integral_membrane_TerC"/>
</dbReference>
<organism evidence="7 8">
    <name type="scientific">Exiguobacterium indicum</name>
    <dbReference type="NCBI Taxonomy" id="296995"/>
    <lineage>
        <taxon>Bacteria</taxon>
        <taxon>Bacillati</taxon>
        <taxon>Bacillota</taxon>
        <taxon>Bacilli</taxon>
        <taxon>Bacillales</taxon>
        <taxon>Bacillales Family XII. Incertae Sedis</taxon>
        <taxon>Exiguobacterium</taxon>
    </lineage>
</organism>
<feature type="transmembrane region" description="Helical" evidence="6">
    <location>
        <begin position="74"/>
        <end position="91"/>
    </location>
</feature>
<evidence type="ECO:0000313" key="8">
    <source>
        <dbReference type="Proteomes" id="UP000053797"/>
    </source>
</evidence>
<evidence type="ECO:0000256" key="5">
    <source>
        <dbReference type="ARBA" id="ARBA00023136"/>
    </source>
</evidence>